<name>A0A537JKA4_9BACT</name>
<dbReference type="PANTHER" id="PTHR43847">
    <property type="entry name" value="BLL3993 PROTEIN"/>
    <property type="match status" value="1"/>
</dbReference>
<dbReference type="PANTHER" id="PTHR43847:SF1">
    <property type="entry name" value="BLL3993 PROTEIN"/>
    <property type="match status" value="1"/>
</dbReference>
<accession>A0A537JKA4</accession>
<protein>
    <submittedName>
        <fullName evidence="6">Isoprenylcysteine carboxylmethyltransferase family protein</fullName>
    </submittedName>
</protein>
<dbReference type="Proteomes" id="UP000320048">
    <property type="component" value="Unassembled WGS sequence"/>
</dbReference>
<dbReference type="InterPro" id="IPR007318">
    <property type="entry name" value="Phopholipid_MeTrfase"/>
</dbReference>
<dbReference type="EMBL" id="VBAO01000071">
    <property type="protein sequence ID" value="TMI83556.1"/>
    <property type="molecule type" value="Genomic_DNA"/>
</dbReference>
<evidence type="ECO:0000256" key="3">
    <source>
        <dbReference type="ARBA" id="ARBA00022989"/>
    </source>
</evidence>
<evidence type="ECO:0000313" key="6">
    <source>
        <dbReference type="EMBL" id="TMI83556.1"/>
    </source>
</evidence>
<evidence type="ECO:0000256" key="4">
    <source>
        <dbReference type="ARBA" id="ARBA00023136"/>
    </source>
</evidence>
<proteinExistence type="predicted"/>
<evidence type="ECO:0000256" key="1">
    <source>
        <dbReference type="ARBA" id="ARBA00004127"/>
    </source>
</evidence>
<dbReference type="GO" id="GO:0032259">
    <property type="term" value="P:methylation"/>
    <property type="evidence" value="ECO:0007669"/>
    <property type="project" value="UniProtKB-KW"/>
</dbReference>
<comment type="caution">
    <text evidence="6">The sequence shown here is derived from an EMBL/GenBank/DDBJ whole genome shotgun (WGS) entry which is preliminary data.</text>
</comment>
<keyword evidence="6" id="KW-0489">Methyltransferase</keyword>
<dbReference type="AlphaFoldDB" id="A0A537JKA4"/>
<dbReference type="InterPro" id="IPR052527">
    <property type="entry name" value="Metal_cation-efflux_comp"/>
</dbReference>
<comment type="subcellular location">
    <subcellularLocation>
        <location evidence="1">Endomembrane system</location>
        <topology evidence="1">Multi-pass membrane protein</topology>
    </subcellularLocation>
</comment>
<evidence type="ECO:0000256" key="5">
    <source>
        <dbReference type="SAM" id="Phobius"/>
    </source>
</evidence>
<dbReference type="Pfam" id="PF04191">
    <property type="entry name" value="PEMT"/>
    <property type="match status" value="1"/>
</dbReference>
<keyword evidence="2 5" id="KW-0812">Transmembrane</keyword>
<keyword evidence="3 5" id="KW-1133">Transmembrane helix</keyword>
<keyword evidence="6" id="KW-0808">Transferase</keyword>
<dbReference type="GO" id="GO:0012505">
    <property type="term" value="C:endomembrane system"/>
    <property type="evidence" value="ECO:0007669"/>
    <property type="project" value="UniProtKB-SubCell"/>
</dbReference>
<reference evidence="6 7" key="1">
    <citation type="journal article" date="2019" name="Nat. Microbiol.">
        <title>Mediterranean grassland soil C-N compound turnover is dependent on rainfall and depth, and is mediated by genomically divergent microorganisms.</title>
        <authorList>
            <person name="Diamond S."/>
            <person name="Andeer P.F."/>
            <person name="Li Z."/>
            <person name="Crits-Christoph A."/>
            <person name="Burstein D."/>
            <person name="Anantharaman K."/>
            <person name="Lane K.R."/>
            <person name="Thomas B.C."/>
            <person name="Pan C."/>
            <person name="Northen T.R."/>
            <person name="Banfield J.F."/>
        </authorList>
    </citation>
    <scope>NUCLEOTIDE SEQUENCE [LARGE SCALE GENOMIC DNA]</scope>
    <source>
        <strain evidence="6">NP_7</strain>
    </source>
</reference>
<gene>
    <name evidence="6" type="ORF">E6H04_02645</name>
</gene>
<dbReference type="GO" id="GO:0008168">
    <property type="term" value="F:methyltransferase activity"/>
    <property type="evidence" value="ECO:0007669"/>
    <property type="project" value="UniProtKB-KW"/>
</dbReference>
<keyword evidence="4 5" id="KW-0472">Membrane</keyword>
<feature type="non-terminal residue" evidence="6">
    <location>
        <position position="1"/>
    </location>
</feature>
<dbReference type="Gene3D" id="1.20.120.1630">
    <property type="match status" value="1"/>
</dbReference>
<sequence>AAYFTGGSPPTLMTHGPFRYVRHPRYAGVLAVRAALALSLASLVAWGLAGAWLIMLLRRIRLEEAHLRALFGVDYDRYAEHTPRLVPGIY</sequence>
<organism evidence="6 7">
    <name type="scientific">Candidatus Segetimicrobium genomatis</name>
    <dbReference type="NCBI Taxonomy" id="2569760"/>
    <lineage>
        <taxon>Bacteria</taxon>
        <taxon>Bacillati</taxon>
        <taxon>Candidatus Sysuimicrobiota</taxon>
        <taxon>Candidatus Sysuimicrobiia</taxon>
        <taxon>Candidatus Sysuimicrobiales</taxon>
        <taxon>Candidatus Segetimicrobiaceae</taxon>
        <taxon>Candidatus Segetimicrobium</taxon>
    </lineage>
</organism>
<evidence type="ECO:0000313" key="7">
    <source>
        <dbReference type="Proteomes" id="UP000320048"/>
    </source>
</evidence>
<feature type="transmembrane region" description="Helical" evidence="5">
    <location>
        <begin position="34"/>
        <end position="57"/>
    </location>
</feature>
<evidence type="ECO:0000256" key="2">
    <source>
        <dbReference type="ARBA" id="ARBA00022692"/>
    </source>
</evidence>